<reference evidence="1 2" key="1">
    <citation type="submission" date="2013-09" db="EMBL/GenBank/DDBJ databases">
        <title>Corchorus capsularis genome sequencing.</title>
        <authorList>
            <person name="Alam M."/>
            <person name="Haque M.S."/>
            <person name="Islam M.S."/>
            <person name="Emdad E.M."/>
            <person name="Islam M.M."/>
            <person name="Ahmed B."/>
            <person name="Halim A."/>
            <person name="Hossen Q.M.M."/>
            <person name="Hossain M.Z."/>
            <person name="Ahmed R."/>
            <person name="Khan M.M."/>
            <person name="Islam R."/>
            <person name="Rashid M.M."/>
            <person name="Khan S.A."/>
            <person name="Rahman M.S."/>
            <person name="Alam M."/>
        </authorList>
    </citation>
    <scope>NUCLEOTIDE SEQUENCE [LARGE SCALE GENOMIC DNA]</scope>
    <source>
        <strain evidence="2">cv. CVL-1</strain>
        <tissue evidence="1">Whole seedling</tissue>
    </source>
</reference>
<sequence>MDDTDEQRLIRKKRRFVGSRVKDNQLGVPLWTN</sequence>
<protein>
    <submittedName>
        <fullName evidence="1">Uncharacterized protein</fullName>
    </submittedName>
</protein>
<comment type="caution">
    <text evidence="1">The sequence shown here is derived from an EMBL/GenBank/DDBJ whole genome shotgun (WGS) entry which is preliminary data.</text>
</comment>
<evidence type="ECO:0000313" key="1">
    <source>
        <dbReference type="EMBL" id="OMO53942.1"/>
    </source>
</evidence>
<dbReference type="Gramene" id="OMO53942">
    <property type="protein sequence ID" value="OMO53942"/>
    <property type="gene ID" value="CCACVL1_28191"/>
</dbReference>
<dbReference type="AlphaFoldDB" id="A0A1R3G795"/>
<keyword evidence="2" id="KW-1185">Reference proteome</keyword>
<accession>A0A1R3G795</accession>
<dbReference type="EMBL" id="AWWV01015074">
    <property type="protein sequence ID" value="OMO53942.1"/>
    <property type="molecule type" value="Genomic_DNA"/>
</dbReference>
<organism evidence="1 2">
    <name type="scientific">Corchorus capsularis</name>
    <name type="common">Jute</name>
    <dbReference type="NCBI Taxonomy" id="210143"/>
    <lineage>
        <taxon>Eukaryota</taxon>
        <taxon>Viridiplantae</taxon>
        <taxon>Streptophyta</taxon>
        <taxon>Embryophyta</taxon>
        <taxon>Tracheophyta</taxon>
        <taxon>Spermatophyta</taxon>
        <taxon>Magnoliopsida</taxon>
        <taxon>eudicotyledons</taxon>
        <taxon>Gunneridae</taxon>
        <taxon>Pentapetalae</taxon>
        <taxon>rosids</taxon>
        <taxon>malvids</taxon>
        <taxon>Malvales</taxon>
        <taxon>Malvaceae</taxon>
        <taxon>Grewioideae</taxon>
        <taxon>Apeibeae</taxon>
        <taxon>Corchorus</taxon>
    </lineage>
</organism>
<evidence type="ECO:0000313" key="2">
    <source>
        <dbReference type="Proteomes" id="UP000188268"/>
    </source>
</evidence>
<name>A0A1R3G795_COCAP</name>
<proteinExistence type="predicted"/>
<gene>
    <name evidence="1" type="ORF">CCACVL1_28191</name>
</gene>
<dbReference type="Proteomes" id="UP000188268">
    <property type="component" value="Unassembled WGS sequence"/>
</dbReference>